<sequence length="97" mass="11333">MYFFHNTVNASNIINIWLKQNIESVKAEAQNYFTAAWGAQCIGQFVFYVLKQFLFQQRNARCIYIMKSRLVLYTGTFLKVTSENYVTLMNAHSICNT</sequence>
<gene>
    <name evidence="1" type="ordered locus">CHU_0222</name>
</gene>
<keyword evidence="2" id="KW-1185">Reference proteome</keyword>
<dbReference type="KEGG" id="chu:CHU_0222"/>
<dbReference type="Proteomes" id="UP000001822">
    <property type="component" value="Chromosome"/>
</dbReference>
<protein>
    <submittedName>
        <fullName evidence="1">Uncharacterized protein</fullName>
    </submittedName>
</protein>
<evidence type="ECO:0000313" key="2">
    <source>
        <dbReference type="Proteomes" id="UP000001822"/>
    </source>
</evidence>
<evidence type="ECO:0000313" key="1">
    <source>
        <dbReference type="EMBL" id="ABG57514.1"/>
    </source>
</evidence>
<proteinExistence type="predicted"/>
<accession>A0A6N4SMM1</accession>
<name>A0A6N4SMM1_CYTH3</name>
<dbReference type="EMBL" id="CP000383">
    <property type="protein sequence ID" value="ABG57514.1"/>
    <property type="molecule type" value="Genomic_DNA"/>
</dbReference>
<organism evidence="1 2">
    <name type="scientific">Cytophaga hutchinsonii (strain ATCC 33406 / DSM 1761 / CIP 103989 / NBRC 15051 / NCIMB 9469 / D465)</name>
    <dbReference type="NCBI Taxonomy" id="269798"/>
    <lineage>
        <taxon>Bacteria</taxon>
        <taxon>Pseudomonadati</taxon>
        <taxon>Bacteroidota</taxon>
        <taxon>Cytophagia</taxon>
        <taxon>Cytophagales</taxon>
        <taxon>Cytophagaceae</taxon>
        <taxon>Cytophaga</taxon>
    </lineage>
</organism>
<dbReference type="AlphaFoldDB" id="A0A6N4SMM1"/>
<reference evidence="1 2" key="1">
    <citation type="journal article" date="2007" name="Appl. Environ. Microbiol.">
        <title>Genome sequence of the cellulolytic gliding bacterium Cytophaga hutchinsonii.</title>
        <authorList>
            <person name="Xie G."/>
            <person name="Bruce D.C."/>
            <person name="Challacombe J.F."/>
            <person name="Chertkov O."/>
            <person name="Detter J.C."/>
            <person name="Gilna P."/>
            <person name="Han C.S."/>
            <person name="Lucas S."/>
            <person name="Misra M."/>
            <person name="Myers G.L."/>
            <person name="Richardson P."/>
            <person name="Tapia R."/>
            <person name="Thayer N."/>
            <person name="Thompson L.S."/>
            <person name="Brettin T.S."/>
            <person name="Henrissat B."/>
            <person name="Wilson D.B."/>
            <person name="McBride M.J."/>
        </authorList>
    </citation>
    <scope>NUCLEOTIDE SEQUENCE [LARGE SCALE GENOMIC DNA]</scope>
    <source>
        <strain evidence="2">ATCC 33406 / DSM 1761 / CIP 103989 / NBRC 15051 / NCIMB 9469 / D465</strain>
    </source>
</reference>